<dbReference type="PANTHER" id="PTHR46621">
    <property type="entry name" value="SNRNA-ACTIVATING PROTEIN COMPLEX SUBUNIT 4"/>
    <property type="match status" value="1"/>
</dbReference>
<dbReference type="GO" id="GO:0019185">
    <property type="term" value="C:snRNA-activating protein complex"/>
    <property type="evidence" value="ECO:0007669"/>
    <property type="project" value="TreeGrafter"/>
</dbReference>
<evidence type="ECO:0000313" key="7">
    <source>
        <dbReference type="EMBL" id="OQR92199.1"/>
    </source>
</evidence>
<dbReference type="Pfam" id="PF13921">
    <property type="entry name" value="Myb_DNA-bind_6"/>
    <property type="match status" value="1"/>
</dbReference>
<keyword evidence="8" id="KW-1185">Reference proteome</keyword>
<dbReference type="PROSITE" id="PS50090">
    <property type="entry name" value="MYB_LIKE"/>
    <property type="match status" value="1"/>
</dbReference>
<name>A0A1V9Z2H2_9STRA</name>
<dbReference type="GO" id="GO:0042795">
    <property type="term" value="P:snRNA transcription by RNA polymerase II"/>
    <property type="evidence" value="ECO:0007669"/>
    <property type="project" value="TreeGrafter"/>
</dbReference>
<dbReference type="OrthoDB" id="2143914at2759"/>
<dbReference type="GO" id="GO:0001006">
    <property type="term" value="F:RNA polymerase III type 3 promoter sequence-specific DNA binding"/>
    <property type="evidence" value="ECO:0007669"/>
    <property type="project" value="TreeGrafter"/>
</dbReference>
<comment type="caution">
    <text evidence="7">The sequence shown here is derived from an EMBL/GenBank/DDBJ whole genome shotgun (WGS) entry which is preliminary data.</text>
</comment>
<dbReference type="InterPro" id="IPR009057">
    <property type="entry name" value="Homeodomain-like_sf"/>
</dbReference>
<evidence type="ECO:0000256" key="2">
    <source>
        <dbReference type="ARBA" id="ARBA00023125"/>
    </source>
</evidence>
<dbReference type="InterPro" id="IPR001005">
    <property type="entry name" value="SANT/Myb"/>
</dbReference>
<dbReference type="PROSITE" id="PS51294">
    <property type="entry name" value="HTH_MYB"/>
    <property type="match status" value="1"/>
</dbReference>
<dbReference type="CDD" id="cd00167">
    <property type="entry name" value="SANT"/>
    <property type="match status" value="1"/>
</dbReference>
<dbReference type="GO" id="GO:0000978">
    <property type="term" value="F:RNA polymerase II cis-regulatory region sequence-specific DNA binding"/>
    <property type="evidence" value="ECO:0007669"/>
    <property type="project" value="TreeGrafter"/>
</dbReference>
<evidence type="ECO:0000259" key="5">
    <source>
        <dbReference type="PROSITE" id="PS50090"/>
    </source>
</evidence>
<keyword evidence="2" id="KW-0238">DNA-binding</keyword>
<accession>A0A1V9Z2H2</accession>
<dbReference type="InterPro" id="IPR017930">
    <property type="entry name" value="Myb_dom"/>
</dbReference>
<protein>
    <submittedName>
        <fullName evidence="7">Uncharacterized protein</fullName>
    </submittedName>
</protein>
<gene>
    <name evidence="7" type="ORF">THRCLA_22401</name>
</gene>
<dbReference type="GO" id="GO:0042796">
    <property type="term" value="P:snRNA transcription by RNA polymerase III"/>
    <property type="evidence" value="ECO:0007669"/>
    <property type="project" value="TreeGrafter"/>
</dbReference>
<evidence type="ECO:0000259" key="6">
    <source>
        <dbReference type="PROSITE" id="PS51294"/>
    </source>
</evidence>
<dbReference type="STRING" id="74557.A0A1V9Z2H2"/>
<dbReference type="SUPFAM" id="SSF46689">
    <property type="entry name" value="Homeodomain-like"/>
    <property type="match status" value="1"/>
</dbReference>
<reference evidence="7 8" key="1">
    <citation type="journal article" date="2014" name="Genome Biol. Evol.">
        <title>The secreted proteins of Achlya hypogyna and Thraustotheca clavata identify the ancestral oomycete secretome and reveal gene acquisitions by horizontal gene transfer.</title>
        <authorList>
            <person name="Misner I."/>
            <person name="Blouin N."/>
            <person name="Leonard G."/>
            <person name="Richards T.A."/>
            <person name="Lane C.E."/>
        </authorList>
    </citation>
    <scope>NUCLEOTIDE SEQUENCE [LARGE SCALE GENOMIC DNA]</scope>
    <source>
        <strain evidence="7 8">ATCC 34112</strain>
    </source>
</reference>
<evidence type="ECO:0000256" key="1">
    <source>
        <dbReference type="ARBA" id="ARBA00023015"/>
    </source>
</evidence>
<dbReference type="PANTHER" id="PTHR46621:SF1">
    <property type="entry name" value="SNRNA-ACTIVATING PROTEIN COMPLEX SUBUNIT 4"/>
    <property type="match status" value="1"/>
</dbReference>
<dbReference type="AlphaFoldDB" id="A0A1V9Z2H2"/>
<evidence type="ECO:0000313" key="8">
    <source>
        <dbReference type="Proteomes" id="UP000243217"/>
    </source>
</evidence>
<keyword evidence="4" id="KW-0539">Nucleus</keyword>
<proteinExistence type="predicted"/>
<sequence length="215" mass="25154">MDIRTSKVVGTIEDKISRLNLESRVVGKSDTQCYQKWTRSLQPGIDKSKWSREQTLLLQKTILQDYHNEINWAEISKLIHGKTSKQCKDRWDNHADPSIITTADVPLMHQELCFIENVYHIKYNCYADITSELNRTIQQQLEFWSIVNETLKNALQNPELEPRRRVQDIAKHIKSSPYYIQDSKPGRMSDDFLLFEESELEQLACDLSLLDIAQQ</sequence>
<feature type="domain" description="Myb-like" evidence="5">
    <location>
        <begin position="42"/>
        <end position="95"/>
    </location>
</feature>
<dbReference type="InterPro" id="IPR051575">
    <property type="entry name" value="Myb-like_DNA-bd"/>
</dbReference>
<keyword evidence="1" id="KW-0805">Transcription regulation</keyword>
<evidence type="ECO:0000256" key="4">
    <source>
        <dbReference type="ARBA" id="ARBA00023242"/>
    </source>
</evidence>
<keyword evidence="3" id="KW-0804">Transcription</keyword>
<dbReference type="Gene3D" id="1.10.10.60">
    <property type="entry name" value="Homeodomain-like"/>
    <property type="match status" value="1"/>
</dbReference>
<dbReference type="SMART" id="SM00717">
    <property type="entry name" value="SANT"/>
    <property type="match status" value="1"/>
</dbReference>
<evidence type="ECO:0000256" key="3">
    <source>
        <dbReference type="ARBA" id="ARBA00023163"/>
    </source>
</evidence>
<feature type="domain" description="HTH myb-type" evidence="6">
    <location>
        <begin position="71"/>
        <end position="99"/>
    </location>
</feature>
<dbReference type="Proteomes" id="UP000243217">
    <property type="component" value="Unassembled WGS sequence"/>
</dbReference>
<organism evidence="7 8">
    <name type="scientific">Thraustotheca clavata</name>
    <dbReference type="NCBI Taxonomy" id="74557"/>
    <lineage>
        <taxon>Eukaryota</taxon>
        <taxon>Sar</taxon>
        <taxon>Stramenopiles</taxon>
        <taxon>Oomycota</taxon>
        <taxon>Saprolegniomycetes</taxon>
        <taxon>Saprolegniales</taxon>
        <taxon>Achlyaceae</taxon>
        <taxon>Thraustotheca</taxon>
    </lineage>
</organism>
<dbReference type="EMBL" id="JNBS01002348">
    <property type="protein sequence ID" value="OQR92199.1"/>
    <property type="molecule type" value="Genomic_DNA"/>
</dbReference>